<feature type="chain" id="PRO_5020451693" description="Secreted protein" evidence="1">
    <location>
        <begin position="20"/>
        <end position="109"/>
    </location>
</feature>
<proteinExistence type="predicted"/>
<gene>
    <name evidence="2" type="ORF">BDK51DRAFT_44818</name>
</gene>
<evidence type="ECO:0000313" key="3">
    <source>
        <dbReference type="Proteomes" id="UP000269721"/>
    </source>
</evidence>
<feature type="signal peptide" evidence="1">
    <location>
        <begin position="1"/>
        <end position="19"/>
    </location>
</feature>
<protein>
    <recommendedName>
        <fullName evidence="4">Secreted protein</fullName>
    </recommendedName>
</protein>
<keyword evidence="3" id="KW-1185">Reference proteome</keyword>
<organism evidence="2 3">
    <name type="scientific">Blyttiomyces helicus</name>
    <dbReference type="NCBI Taxonomy" id="388810"/>
    <lineage>
        <taxon>Eukaryota</taxon>
        <taxon>Fungi</taxon>
        <taxon>Fungi incertae sedis</taxon>
        <taxon>Chytridiomycota</taxon>
        <taxon>Chytridiomycota incertae sedis</taxon>
        <taxon>Chytridiomycetes</taxon>
        <taxon>Chytridiomycetes incertae sedis</taxon>
        <taxon>Blyttiomyces</taxon>
    </lineage>
</organism>
<accession>A0A4P9WP11</accession>
<dbReference type="Proteomes" id="UP000269721">
    <property type="component" value="Unassembled WGS sequence"/>
</dbReference>
<keyword evidence="1" id="KW-0732">Signal</keyword>
<reference evidence="3" key="1">
    <citation type="journal article" date="2018" name="Nat. Microbiol.">
        <title>Leveraging single-cell genomics to expand the fungal tree of life.</title>
        <authorList>
            <person name="Ahrendt S.R."/>
            <person name="Quandt C.A."/>
            <person name="Ciobanu D."/>
            <person name="Clum A."/>
            <person name="Salamov A."/>
            <person name="Andreopoulos B."/>
            <person name="Cheng J.F."/>
            <person name="Woyke T."/>
            <person name="Pelin A."/>
            <person name="Henrissat B."/>
            <person name="Reynolds N.K."/>
            <person name="Benny G.L."/>
            <person name="Smith M.E."/>
            <person name="James T.Y."/>
            <person name="Grigoriev I.V."/>
        </authorList>
    </citation>
    <scope>NUCLEOTIDE SEQUENCE [LARGE SCALE GENOMIC DNA]</scope>
</reference>
<dbReference type="AlphaFoldDB" id="A0A4P9WP11"/>
<evidence type="ECO:0000313" key="2">
    <source>
        <dbReference type="EMBL" id="RKO93448.1"/>
    </source>
</evidence>
<name>A0A4P9WP11_9FUNG</name>
<sequence>MAASWLGLFTTICLELAPATFKLDLSTSNFSQLWEKFLSTVLKWFCPSVYSLHHDTTFLHLLKPVIHQEEPEYSIAPARTSVQFKADYAAHCLDGAGGDAARGANKKSR</sequence>
<evidence type="ECO:0000256" key="1">
    <source>
        <dbReference type="SAM" id="SignalP"/>
    </source>
</evidence>
<evidence type="ECO:0008006" key="4">
    <source>
        <dbReference type="Google" id="ProtNLM"/>
    </source>
</evidence>
<dbReference type="EMBL" id="KZ994238">
    <property type="protein sequence ID" value="RKO93448.1"/>
    <property type="molecule type" value="Genomic_DNA"/>
</dbReference>